<keyword evidence="2" id="KW-1185">Reference proteome</keyword>
<name>A0AAE7XN70_9CAUD</name>
<organism evidence="1 2">
    <name type="scientific">Erwinia phage pEa_SNUABM_2</name>
    <dbReference type="NCBI Taxonomy" id="2869547"/>
    <lineage>
        <taxon>Viruses</taxon>
        <taxon>Duplodnaviria</taxon>
        <taxon>Heunggongvirae</taxon>
        <taxon>Uroviricota</taxon>
        <taxon>Caudoviricetes</taxon>
        <taxon>Alexandravirus</taxon>
        <taxon>Alexandravirus SNUABM2</taxon>
    </lineage>
</organism>
<reference evidence="1 2" key="1">
    <citation type="submission" date="2021-06" db="EMBL/GenBank/DDBJ databases">
        <title>Complete genome sequence of Erwinia phage pEa_SNUABM_2.</title>
        <authorList>
            <person name="Kim S.G."/>
            <person name="Park S.C."/>
        </authorList>
    </citation>
    <scope>NUCLEOTIDE SEQUENCE [LARGE SCALE GENOMIC DNA]</scope>
</reference>
<evidence type="ECO:0000313" key="1">
    <source>
        <dbReference type="EMBL" id="QZE59302.1"/>
    </source>
</evidence>
<gene>
    <name evidence="1" type="ORF">pEaSNUABM2_00058</name>
</gene>
<dbReference type="Proteomes" id="UP000827974">
    <property type="component" value="Segment"/>
</dbReference>
<dbReference type="EMBL" id="MZ443786">
    <property type="protein sequence ID" value="QZE59302.1"/>
    <property type="molecule type" value="Genomic_DNA"/>
</dbReference>
<sequence length="327" mass="35006">MLFAIGSARKRFDDHQNSALCYGAVFDSNVTKDQALSDWAGNVARAVAVCNTKAGNNLTTGQVQGLKGNRLYAATLFSPNVKRSYGDANYALFLTDLRLVLAAPVAINTTAPVAMGENGFILAERCVTYMFRAGGTPQLYSTYNTAQSYSSRAGGDVIYTVTNVSSLHYTRTARMPTTLTGGVTTSGSDITVTSAIGYASVGTAQSTGQFFGTIDGGYRYQTSGRNAQGQFFTNDPVFYNGNGLYGNGVPQNTDRNLRISMAVSGADETPVAKWLGNVIQIGKDYFMMRYEIGAGLDVENVNTLVPGDSASFTYKGTNLSYPDRVLM</sequence>
<protein>
    <submittedName>
        <fullName evidence="1">Uncharacterized protein</fullName>
    </submittedName>
</protein>
<proteinExistence type="predicted"/>
<accession>A0AAE7XN70</accession>
<evidence type="ECO:0000313" key="2">
    <source>
        <dbReference type="Proteomes" id="UP000827974"/>
    </source>
</evidence>